<evidence type="ECO:0000256" key="7">
    <source>
        <dbReference type="ARBA" id="ARBA00022692"/>
    </source>
</evidence>
<keyword evidence="10 15" id="KW-1133">Transmembrane helix</keyword>
<comment type="catalytic activity">
    <reaction evidence="13 15">
        <text>a di-trans,poly-cis-dolichyl beta-D-mannosyl phosphate + L-threonyl-[protein] = 3-O-(alpha-D-mannosyl)-L-threonyl-[protein] + a di-trans,poly-cis-dolichyl phosphate + H(+)</text>
        <dbReference type="Rhea" id="RHEA:53396"/>
        <dbReference type="Rhea" id="RHEA-COMP:11060"/>
        <dbReference type="Rhea" id="RHEA-COMP:13547"/>
        <dbReference type="Rhea" id="RHEA-COMP:19498"/>
        <dbReference type="Rhea" id="RHEA-COMP:19501"/>
        <dbReference type="ChEBI" id="CHEBI:15378"/>
        <dbReference type="ChEBI" id="CHEBI:30013"/>
        <dbReference type="ChEBI" id="CHEBI:57683"/>
        <dbReference type="ChEBI" id="CHEBI:58211"/>
        <dbReference type="ChEBI" id="CHEBI:137323"/>
        <dbReference type="EC" id="2.4.1.109"/>
    </reaction>
</comment>
<dbReference type="PROSITE" id="PS50919">
    <property type="entry name" value="MIR"/>
    <property type="match status" value="3"/>
</dbReference>
<dbReference type="SMART" id="SM00472">
    <property type="entry name" value="MIR"/>
    <property type="match status" value="3"/>
</dbReference>
<evidence type="ECO:0000256" key="4">
    <source>
        <dbReference type="ARBA" id="ARBA00012839"/>
    </source>
</evidence>
<feature type="transmembrane region" description="Helical" evidence="15">
    <location>
        <begin position="279"/>
        <end position="301"/>
    </location>
</feature>
<feature type="domain" description="MIR" evidence="16">
    <location>
        <begin position="328"/>
        <end position="380"/>
    </location>
</feature>
<dbReference type="InterPro" id="IPR027005">
    <property type="entry name" value="PMT-like"/>
</dbReference>
<comment type="similarity">
    <text evidence="3 15">Belongs to the glycosyltransferase 39 family.</text>
</comment>
<dbReference type="Pfam" id="PF16192">
    <property type="entry name" value="PMT_4TMC"/>
    <property type="match status" value="1"/>
</dbReference>
<dbReference type="InterPro" id="IPR032421">
    <property type="entry name" value="PMT_4TMC"/>
</dbReference>
<evidence type="ECO:0000256" key="8">
    <source>
        <dbReference type="ARBA" id="ARBA00022737"/>
    </source>
</evidence>
<dbReference type="InterPro" id="IPR003342">
    <property type="entry name" value="ArnT-like_N"/>
</dbReference>
<dbReference type="EC" id="2.4.1.109" evidence="4 15"/>
<evidence type="ECO:0000313" key="18">
    <source>
        <dbReference type="Proteomes" id="UP000094236"/>
    </source>
</evidence>
<comment type="function">
    <text evidence="15">Transfers mannose from Dol-P-mannose to Ser or Thr residues on proteins.</text>
</comment>
<evidence type="ECO:0000256" key="5">
    <source>
        <dbReference type="ARBA" id="ARBA00022676"/>
    </source>
</evidence>
<feature type="transmembrane region" description="Helical" evidence="15">
    <location>
        <begin position="168"/>
        <end position="185"/>
    </location>
</feature>
<evidence type="ECO:0000256" key="13">
    <source>
        <dbReference type="ARBA" id="ARBA00045085"/>
    </source>
</evidence>
<feature type="transmembrane region" description="Helical" evidence="15">
    <location>
        <begin position="590"/>
        <end position="612"/>
    </location>
</feature>
<dbReference type="PANTHER" id="PTHR10050">
    <property type="entry name" value="DOLICHYL-PHOSPHATE-MANNOSE--PROTEIN MANNOSYLTRANSFERASE"/>
    <property type="match status" value="1"/>
</dbReference>
<dbReference type="InterPro" id="IPR016093">
    <property type="entry name" value="MIR_motif"/>
</dbReference>
<keyword evidence="11 15" id="KW-0472">Membrane</keyword>
<evidence type="ECO:0000256" key="12">
    <source>
        <dbReference type="ARBA" id="ARBA00023180"/>
    </source>
</evidence>
<feature type="transmembrane region" description="Helical" evidence="15">
    <location>
        <begin position="52"/>
        <end position="70"/>
    </location>
</feature>
<evidence type="ECO:0000256" key="11">
    <source>
        <dbReference type="ARBA" id="ARBA00023136"/>
    </source>
</evidence>
<feature type="domain" description="MIR" evidence="16">
    <location>
        <begin position="393"/>
        <end position="453"/>
    </location>
</feature>
<dbReference type="STRING" id="669874.A0A1E4TU24"/>
<dbReference type="Pfam" id="PF02366">
    <property type="entry name" value="PMT"/>
    <property type="match status" value="1"/>
</dbReference>
<feature type="transmembrane region" description="Helical" evidence="15">
    <location>
        <begin position="671"/>
        <end position="690"/>
    </location>
</feature>
<keyword evidence="8" id="KW-0677">Repeat</keyword>
<evidence type="ECO:0000256" key="1">
    <source>
        <dbReference type="ARBA" id="ARBA00004477"/>
    </source>
</evidence>
<reference evidence="18" key="1">
    <citation type="submission" date="2016-05" db="EMBL/GenBank/DDBJ databases">
        <title>Comparative genomics of biotechnologically important yeasts.</title>
        <authorList>
            <consortium name="DOE Joint Genome Institute"/>
            <person name="Riley R."/>
            <person name="Haridas S."/>
            <person name="Wolfe K.H."/>
            <person name="Lopes M.R."/>
            <person name="Hittinger C.T."/>
            <person name="Goker M."/>
            <person name="Salamov A."/>
            <person name="Wisecaver J."/>
            <person name="Long T.M."/>
            <person name="Aerts A.L."/>
            <person name="Barry K."/>
            <person name="Choi C."/>
            <person name="Clum A."/>
            <person name="Coughlan A.Y."/>
            <person name="Deshpande S."/>
            <person name="Douglass A.P."/>
            <person name="Hanson S.J."/>
            <person name="Klenk H.-P."/>
            <person name="Labutti K."/>
            <person name="Lapidus A."/>
            <person name="Lindquist E."/>
            <person name="Lipzen A."/>
            <person name="Meier-Kolthoff J.P."/>
            <person name="Ohm R.A."/>
            <person name="Otillar R.P."/>
            <person name="Pangilinan J."/>
            <person name="Peng Y."/>
            <person name="Rokas A."/>
            <person name="Rosa C.A."/>
            <person name="Scheuner C."/>
            <person name="Sibirny A.A."/>
            <person name="Slot J.C."/>
            <person name="Stielow J.B."/>
            <person name="Sun H."/>
            <person name="Kurtzman C.P."/>
            <person name="Blackwell M."/>
            <person name="Grigoriev I.V."/>
            <person name="Jeffries T.W."/>
        </authorList>
    </citation>
    <scope>NUCLEOTIDE SEQUENCE [LARGE SCALE GENOMIC DNA]</scope>
    <source>
        <strain evidence="18">NRRL Y-2460</strain>
    </source>
</reference>
<feature type="transmembrane region" description="Helical" evidence="15">
    <location>
        <begin position="191"/>
        <end position="209"/>
    </location>
</feature>
<dbReference type="GO" id="GO:0005789">
    <property type="term" value="C:endoplasmic reticulum membrane"/>
    <property type="evidence" value="ECO:0007669"/>
    <property type="project" value="UniProtKB-SubCell"/>
</dbReference>
<gene>
    <name evidence="17" type="ORF">PACTADRAFT_3006</name>
</gene>
<dbReference type="Gene3D" id="2.80.10.50">
    <property type="match status" value="1"/>
</dbReference>
<comment type="pathway">
    <text evidence="2 15">Protein modification; protein glycosylation.</text>
</comment>
<dbReference type="Proteomes" id="UP000094236">
    <property type="component" value="Unassembled WGS sequence"/>
</dbReference>
<dbReference type="EMBL" id="KV454014">
    <property type="protein sequence ID" value="ODV95303.1"/>
    <property type="molecule type" value="Genomic_DNA"/>
</dbReference>
<keyword evidence="12" id="KW-0325">Glycoprotein</keyword>
<dbReference type="Pfam" id="PF02815">
    <property type="entry name" value="MIR"/>
    <property type="match status" value="1"/>
</dbReference>
<keyword evidence="18" id="KW-1185">Reference proteome</keyword>
<feature type="transmembrane region" description="Helical" evidence="15">
    <location>
        <begin position="696"/>
        <end position="714"/>
    </location>
</feature>
<dbReference type="UniPathway" id="UPA00378"/>
<keyword evidence="9 15" id="KW-0256">Endoplasmic reticulum</keyword>
<evidence type="ECO:0000256" key="6">
    <source>
        <dbReference type="ARBA" id="ARBA00022679"/>
    </source>
</evidence>
<evidence type="ECO:0000256" key="14">
    <source>
        <dbReference type="ARBA" id="ARBA00045102"/>
    </source>
</evidence>
<accession>A0A1E4TU24</accession>
<keyword evidence="7 15" id="KW-0812">Transmembrane</keyword>
<feature type="transmembrane region" description="Helical" evidence="15">
    <location>
        <begin position="140"/>
        <end position="161"/>
    </location>
</feature>
<comment type="catalytic activity">
    <reaction evidence="14 15">
        <text>a di-trans,poly-cis-dolichyl beta-D-mannosyl phosphate + L-seryl-[protein] = 3-O-(alpha-D-mannosyl)-L-seryl-[protein] + a di-trans,poly-cis-dolichyl phosphate + H(+)</text>
        <dbReference type="Rhea" id="RHEA:17377"/>
        <dbReference type="Rhea" id="RHEA-COMP:9863"/>
        <dbReference type="Rhea" id="RHEA-COMP:13546"/>
        <dbReference type="Rhea" id="RHEA-COMP:19498"/>
        <dbReference type="Rhea" id="RHEA-COMP:19501"/>
        <dbReference type="ChEBI" id="CHEBI:15378"/>
        <dbReference type="ChEBI" id="CHEBI:29999"/>
        <dbReference type="ChEBI" id="CHEBI:57683"/>
        <dbReference type="ChEBI" id="CHEBI:58211"/>
        <dbReference type="ChEBI" id="CHEBI:137321"/>
        <dbReference type="EC" id="2.4.1.109"/>
    </reaction>
</comment>
<proteinExistence type="inferred from homology"/>
<feature type="domain" description="MIR" evidence="16">
    <location>
        <begin position="464"/>
        <end position="520"/>
    </location>
</feature>
<evidence type="ECO:0000256" key="15">
    <source>
        <dbReference type="RuleBase" id="RU367007"/>
    </source>
</evidence>
<keyword evidence="5 15" id="KW-0328">Glycosyltransferase</keyword>
<evidence type="ECO:0000256" key="10">
    <source>
        <dbReference type="ARBA" id="ARBA00022989"/>
    </source>
</evidence>
<organism evidence="17 18">
    <name type="scientific">Pachysolen tannophilus NRRL Y-2460</name>
    <dbReference type="NCBI Taxonomy" id="669874"/>
    <lineage>
        <taxon>Eukaryota</taxon>
        <taxon>Fungi</taxon>
        <taxon>Dikarya</taxon>
        <taxon>Ascomycota</taxon>
        <taxon>Saccharomycotina</taxon>
        <taxon>Pichiomycetes</taxon>
        <taxon>Pachysolenaceae</taxon>
        <taxon>Pachysolen</taxon>
    </lineage>
</organism>
<protein>
    <recommendedName>
        <fullName evidence="4 15">Dolichyl-phosphate-mannose--protein mannosyltransferase</fullName>
        <ecNumber evidence="4 15">2.4.1.109</ecNumber>
    </recommendedName>
</protein>
<evidence type="ECO:0000259" key="16">
    <source>
        <dbReference type="PROSITE" id="PS50919"/>
    </source>
</evidence>
<evidence type="ECO:0000256" key="3">
    <source>
        <dbReference type="ARBA" id="ARBA00007222"/>
    </source>
</evidence>
<sequence>MKARQLEKESSDNDLEKYLTTYESGTRRDFYKSTPDSELFHNLTKFNSKLEVVGYTVLALFAIVIRLYNISEPDSVVFDEVHFGGYARKYLKGIYFVDVHPPLVKLIYAMFLKLGKFRGDFEFSNIGDSYVTSEYEVPYIPMRLFSAFCGICTVLLTYRILKVSGCKPIICWLGSFLCCIENSLITQSRLILLDSPLIFFITLSIFSFKMFQISVPFSKNWFRYLTILGFALGLTISSKWVGFFTYAYILLLVLKQLWFIIGDLSISNKILVKHISSRIYFLVITPLVFYLGFFSIHFMLLTKVSGDSSLMSPAFQNGFENSIVHDYYADVIHGSTITIKHVGTGGYLHSHSAVYPGSGQQQVTAYSFQDVNNDWVIERVNKSIIPSKILQKHDVVKDRAKVKLFHVKEQKYLRVNDARPPVSDQEYNNEVTLFGDANYTAADQNEVYEIKIIKDRSKLNDDAQKRLKAVDTVFQIYHKGTGCTLISHNVKLPDWGFNQNEVICIEKPTLENTLWYIEGNTNPLFDEDPVKFKKIDFKNLNFLEKFVEVHKIMWRVNKSLTQKHNFESKPESWPFLSRGVSYWTEDHRNIYFLGNYVIYWLTSTFLIAYVIFKVSTALNVLRPSYFVNLSKITVVPATVLYDSNCLEYLIGWFFHYYPSFLMKRQMFLHHYLPSLYFSILLLAQSLQFIYSKNRMIGYFLIFSIGITSLYFGFIKYAPLIYALNWNYQDCIDSKLLNTWDINCEAYLH</sequence>
<dbReference type="SUPFAM" id="SSF82109">
    <property type="entry name" value="MIR domain"/>
    <property type="match status" value="1"/>
</dbReference>
<dbReference type="GO" id="GO:0004169">
    <property type="term" value="F:dolichyl-phosphate-mannose-protein mannosyltransferase activity"/>
    <property type="evidence" value="ECO:0007669"/>
    <property type="project" value="UniProtKB-UniRule"/>
</dbReference>
<dbReference type="AlphaFoldDB" id="A0A1E4TU24"/>
<dbReference type="PANTHER" id="PTHR10050:SF50">
    <property type="entry name" value="DOLICHYL-PHOSPHATE-MANNOSE--PROTEIN MANNOSYLTRANSFERASE 1-RELATED"/>
    <property type="match status" value="1"/>
</dbReference>
<evidence type="ECO:0000256" key="9">
    <source>
        <dbReference type="ARBA" id="ARBA00022824"/>
    </source>
</evidence>
<name>A0A1E4TU24_PACTA</name>
<dbReference type="InterPro" id="IPR036300">
    <property type="entry name" value="MIR_dom_sf"/>
</dbReference>
<comment type="subcellular location">
    <subcellularLocation>
        <location evidence="1 15">Endoplasmic reticulum membrane</location>
        <topology evidence="1 15">Multi-pass membrane protein</topology>
    </subcellularLocation>
</comment>
<evidence type="ECO:0000256" key="2">
    <source>
        <dbReference type="ARBA" id="ARBA00004922"/>
    </source>
</evidence>
<keyword evidence="6 15" id="KW-0808">Transferase</keyword>
<evidence type="ECO:0000313" key="17">
    <source>
        <dbReference type="EMBL" id="ODV95303.1"/>
    </source>
</evidence>
<dbReference type="OrthoDB" id="292747at2759"/>